<comment type="subunit">
    <text evidence="8">Homodimer.</text>
</comment>
<feature type="binding site" evidence="8">
    <location>
        <position position="39"/>
    </location>
    <ligand>
        <name>Mg(2+)</name>
        <dbReference type="ChEBI" id="CHEBI:18420"/>
    </ligand>
</feature>
<dbReference type="Pfam" id="PF02540">
    <property type="entry name" value="NAD_synthase"/>
    <property type="match status" value="1"/>
</dbReference>
<keyword evidence="7 8" id="KW-0520">NAD</keyword>
<comment type="catalytic activity">
    <reaction evidence="8 10">
        <text>deamido-NAD(+) + NH4(+) + ATP = AMP + diphosphate + NAD(+) + H(+)</text>
        <dbReference type="Rhea" id="RHEA:21188"/>
        <dbReference type="ChEBI" id="CHEBI:15378"/>
        <dbReference type="ChEBI" id="CHEBI:28938"/>
        <dbReference type="ChEBI" id="CHEBI:30616"/>
        <dbReference type="ChEBI" id="CHEBI:33019"/>
        <dbReference type="ChEBI" id="CHEBI:57540"/>
        <dbReference type="ChEBI" id="CHEBI:58437"/>
        <dbReference type="ChEBI" id="CHEBI:456215"/>
        <dbReference type="EC" id="6.3.1.5"/>
    </reaction>
</comment>
<feature type="binding site" evidence="8">
    <location>
        <position position="165"/>
    </location>
    <ligand>
        <name>deamido-NAD(+)</name>
        <dbReference type="ChEBI" id="CHEBI:58437"/>
        <note>ligand shared between two neighboring subunits</note>
    </ligand>
</feature>
<sequence length="259" mass="28507">MWTDKELAIRINTAVEWLRTKVAEANAKGVVVGISGGVDSAVVTGLCVRAFPENCIGVIMPSHSNPEDREDALWIAEGFEIRPLEIDLGEAHTLVFNQVKQGLPSSAQGSPIVGETMSQGNLKARLRMSTLYAVANAMNYLVVGTDNAPESYTGYFTKYGDGGVDLLPISSLTKSEVRAWAWMLGLPQKIAMRVPTAGLWPGQTDEAEMGLTYDLIDRYLLGEDVPAEVKERIEKLHHQSEHKRHLPPSLELPKLERLE</sequence>
<evidence type="ECO:0000256" key="11">
    <source>
        <dbReference type="SAM" id="MobiDB-lite"/>
    </source>
</evidence>
<evidence type="ECO:0000256" key="9">
    <source>
        <dbReference type="RuleBase" id="RU003811"/>
    </source>
</evidence>
<evidence type="ECO:0000256" key="8">
    <source>
        <dbReference type="HAMAP-Rule" id="MF_00193"/>
    </source>
</evidence>
<dbReference type="GO" id="GO:0005737">
    <property type="term" value="C:cytoplasm"/>
    <property type="evidence" value="ECO:0007669"/>
    <property type="project" value="InterPro"/>
</dbReference>
<dbReference type="InterPro" id="IPR022310">
    <property type="entry name" value="NAD/GMP_synthase"/>
</dbReference>
<feature type="binding site" evidence="8">
    <location>
        <begin position="33"/>
        <end position="40"/>
    </location>
    <ligand>
        <name>ATP</name>
        <dbReference type="ChEBI" id="CHEBI:30616"/>
    </ligand>
</feature>
<dbReference type="GO" id="GO:0009435">
    <property type="term" value="P:NAD+ biosynthetic process"/>
    <property type="evidence" value="ECO:0007669"/>
    <property type="project" value="UniProtKB-UniRule"/>
</dbReference>
<accession>A0A0J1FVU7</accession>
<evidence type="ECO:0000256" key="2">
    <source>
        <dbReference type="ARBA" id="ARBA00022598"/>
    </source>
</evidence>
<feature type="binding site" evidence="8">
    <location>
        <position position="145"/>
    </location>
    <ligand>
        <name>ATP</name>
        <dbReference type="ChEBI" id="CHEBI:30616"/>
    </ligand>
</feature>
<comment type="caution">
    <text evidence="13">The sequence shown here is derived from an EMBL/GenBank/DDBJ whole genome shotgun (WGS) entry which is preliminary data.</text>
</comment>
<evidence type="ECO:0000256" key="3">
    <source>
        <dbReference type="ARBA" id="ARBA00022723"/>
    </source>
</evidence>
<evidence type="ECO:0000256" key="4">
    <source>
        <dbReference type="ARBA" id="ARBA00022741"/>
    </source>
</evidence>
<keyword evidence="5 8" id="KW-0067">ATP-binding</keyword>
<evidence type="ECO:0000259" key="12">
    <source>
        <dbReference type="Pfam" id="PF02540"/>
    </source>
</evidence>
<comment type="function">
    <text evidence="8">Catalyzes the ATP-dependent amidation of deamido-NAD to form NAD. Uses ammonia as a nitrogen source.</text>
</comment>
<keyword evidence="3 8" id="KW-0479">Metal-binding</keyword>
<name>A0A0J1FVU7_9FIRM</name>
<feature type="binding site" evidence="8">
    <location>
        <position position="150"/>
    </location>
    <ligand>
        <name>Mg(2+)</name>
        <dbReference type="ChEBI" id="CHEBI:18420"/>
    </ligand>
</feature>
<feature type="binding site" evidence="8">
    <location>
        <position position="174"/>
    </location>
    <ligand>
        <name>ATP</name>
        <dbReference type="ChEBI" id="CHEBI:30616"/>
    </ligand>
</feature>
<dbReference type="InterPro" id="IPR014729">
    <property type="entry name" value="Rossmann-like_a/b/a_fold"/>
</dbReference>
<feature type="domain" description="NAD/GMP synthase" evidence="12">
    <location>
        <begin position="11"/>
        <end position="247"/>
    </location>
</feature>
<dbReference type="EC" id="6.3.1.5" evidence="8 10"/>
<dbReference type="SUPFAM" id="SSF52402">
    <property type="entry name" value="Adenine nucleotide alpha hydrolases-like"/>
    <property type="match status" value="1"/>
</dbReference>
<evidence type="ECO:0000256" key="10">
    <source>
        <dbReference type="RuleBase" id="RU003812"/>
    </source>
</evidence>
<evidence type="ECO:0000313" key="14">
    <source>
        <dbReference type="Proteomes" id="UP000036356"/>
    </source>
</evidence>
<dbReference type="NCBIfam" id="TIGR00552">
    <property type="entry name" value="nadE"/>
    <property type="match status" value="1"/>
</dbReference>
<keyword evidence="2 8" id="KW-0436">Ligase</keyword>
<evidence type="ECO:0000256" key="7">
    <source>
        <dbReference type="ARBA" id="ARBA00023027"/>
    </source>
</evidence>
<comment type="pathway">
    <text evidence="8">Cofactor biosynthesis; NAD(+) biosynthesis; NAD(+) from deamido-NAD(+) (ammonia route): step 1/1.</text>
</comment>
<feature type="binding site" description="in other chain" evidence="8">
    <location>
        <position position="125"/>
    </location>
    <ligand>
        <name>deamido-NAD(+)</name>
        <dbReference type="ChEBI" id="CHEBI:58437"/>
        <note>ligand shared between two neighboring subunits</note>
    </ligand>
</feature>
<organism evidence="13 14">
    <name type="scientific">Desulfosporosinus acididurans</name>
    <dbReference type="NCBI Taxonomy" id="476652"/>
    <lineage>
        <taxon>Bacteria</taxon>
        <taxon>Bacillati</taxon>
        <taxon>Bacillota</taxon>
        <taxon>Clostridia</taxon>
        <taxon>Eubacteriales</taxon>
        <taxon>Desulfitobacteriaceae</taxon>
        <taxon>Desulfosporosinus</taxon>
    </lineage>
</organism>
<keyword evidence="14" id="KW-1185">Reference proteome</keyword>
<dbReference type="HAMAP" id="MF_00193">
    <property type="entry name" value="NadE_ammonia_dep"/>
    <property type="match status" value="1"/>
</dbReference>
<proteinExistence type="inferred from homology"/>
<dbReference type="AlphaFoldDB" id="A0A0J1FVU7"/>
<feature type="binding site" evidence="8">
    <location>
        <position position="196"/>
    </location>
    <ligand>
        <name>ATP</name>
        <dbReference type="ChEBI" id="CHEBI:30616"/>
    </ligand>
</feature>
<gene>
    <name evidence="8 13" type="primary">nadE</name>
    <name evidence="13" type="ORF">DEAC_c07530</name>
</gene>
<keyword evidence="4 8" id="KW-0547">Nucleotide-binding</keyword>
<protein>
    <recommendedName>
        <fullName evidence="8 10">NH(3)-dependent NAD(+) synthetase</fullName>
        <ecNumber evidence="8 10">6.3.1.5</ecNumber>
    </recommendedName>
</protein>
<dbReference type="PATRIC" id="fig|476652.3.peg.770"/>
<dbReference type="GO" id="GO:0008795">
    <property type="term" value="F:NAD+ synthase activity"/>
    <property type="evidence" value="ECO:0007669"/>
    <property type="project" value="UniProtKB-UniRule"/>
</dbReference>
<dbReference type="CDD" id="cd00553">
    <property type="entry name" value="NAD_synthase"/>
    <property type="match status" value="1"/>
</dbReference>
<dbReference type="InterPro" id="IPR022926">
    <property type="entry name" value="NH(3)-dep_NAD(+)_synth"/>
</dbReference>
<dbReference type="EMBL" id="LDZY01000002">
    <property type="protein sequence ID" value="KLU67540.1"/>
    <property type="molecule type" value="Genomic_DNA"/>
</dbReference>
<dbReference type="GO" id="GO:0005524">
    <property type="term" value="F:ATP binding"/>
    <property type="evidence" value="ECO:0007669"/>
    <property type="project" value="UniProtKB-UniRule"/>
</dbReference>
<keyword evidence="6 8" id="KW-0460">Magnesium</keyword>
<dbReference type="Gene3D" id="3.40.50.620">
    <property type="entry name" value="HUPs"/>
    <property type="match status" value="1"/>
</dbReference>
<dbReference type="GO" id="GO:0003952">
    <property type="term" value="F:NAD+ synthase (glutamine-hydrolyzing) activity"/>
    <property type="evidence" value="ECO:0007669"/>
    <property type="project" value="InterPro"/>
</dbReference>
<reference evidence="13 14" key="1">
    <citation type="submission" date="2015-06" db="EMBL/GenBank/DDBJ databases">
        <title>Draft genome of the moderately acidophilic sulfate reducer Candidatus Desulfosporosinus acididurans strain M1.</title>
        <authorList>
            <person name="Poehlein A."/>
            <person name="Petzsch P."/>
            <person name="Johnson B.D."/>
            <person name="Schloemann M."/>
            <person name="Daniel R."/>
            <person name="Muehling M."/>
        </authorList>
    </citation>
    <scope>NUCLEOTIDE SEQUENCE [LARGE SCALE GENOMIC DNA]</scope>
    <source>
        <strain evidence="13 14">M1</strain>
    </source>
</reference>
<dbReference type="InterPro" id="IPR003694">
    <property type="entry name" value="NAD_synthase"/>
</dbReference>
<dbReference type="Proteomes" id="UP000036356">
    <property type="component" value="Unassembled WGS sequence"/>
</dbReference>
<feature type="region of interest" description="Disordered" evidence="11">
    <location>
        <begin position="236"/>
        <end position="259"/>
    </location>
</feature>
<dbReference type="RefSeq" id="WP_047808666.1">
    <property type="nucleotide sequence ID" value="NZ_LDZY01000002.1"/>
</dbReference>
<feature type="binding site" description="in other chain" evidence="8">
    <location>
        <position position="158"/>
    </location>
    <ligand>
        <name>deamido-NAD(+)</name>
        <dbReference type="ChEBI" id="CHEBI:58437"/>
        <note>ligand shared between two neighboring subunits</note>
    </ligand>
</feature>
<dbReference type="STRING" id="476652.DEAC_c07530"/>
<evidence type="ECO:0000313" key="13">
    <source>
        <dbReference type="EMBL" id="KLU67540.1"/>
    </source>
</evidence>
<evidence type="ECO:0000256" key="6">
    <source>
        <dbReference type="ARBA" id="ARBA00022842"/>
    </source>
</evidence>
<dbReference type="GO" id="GO:0046872">
    <property type="term" value="F:metal ion binding"/>
    <property type="evidence" value="ECO:0007669"/>
    <property type="project" value="UniProtKB-KW"/>
</dbReference>
<evidence type="ECO:0000256" key="5">
    <source>
        <dbReference type="ARBA" id="ARBA00022840"/>
    </source>
</evidence>
<dbReference type="UniPathway" id="UPA00253">
    <property type="reaction ID" value="UER00333"/>
</dbReference>
<dbReference type="GO" id="GO:0004359">
    <property type="term" value="F:glutaminase activity"/>
    <property type="evidence" value="ECO:0007669"/>
    <property type="project" value="InterPro"/>
</dbReference>
<evidence type="ECO:0000256" key="1">
    <source>
        <dbReference type="ARBA" id="ARBA00005859"/>
    </source>
</evidence>
<dbReference type="PANTHER" id="PTHR23090:SF9">
    <property type="entry name" value="GLUTAMINE-DEPENDENT NAD(+) SYNTHETASE"/>
    <property type="match status" value="1"/>
</dbReference>
<comment type="similarity">
    <text evidence="1 8 9">Belongs to the NAD synthetase family.</text>
</comment>
<feature type="binding site" description="in other chain" evidence="8">
    <location>
        <begin position="242"/>
        <end position="243"/>
    </location>
    <ligand>
        <name>deamido-NAD(+)</name>
        <dbReference type="ChEBI" id="CHEBI:58437"/>
        <note>ligand shared between two neighboring subunits</note>
    </ligand>
</feature>
<dbReference type="PANTHER" id="PTHR23090">
    <property type="entry name" value="NH 3 /GLUTAMINE-DEPENDENT NAD + SYNTHETASE"/>
    <property type="match status" value="1"/>
</dbReference>